<feature type="compositionally biased region" description="Low complexity" evidence="14">
    <location>
        <begin position="1196"/>
        <end position="1205"/>
    </location>
</feature>
<feature type="compositionally biased region" description="Polar residues" evidence="14">
    <location>
        <begin position="12"/>
        <end position="21"/>
    </location>
</feature>
<keyword evidence="6 13" id="KW-0175">Coiled coil</keyword>
<feature type="coiled-coil region" evidence="13">
    <location>
        <begin position="644"/>
        <end position="1018"/>
    </location>
</feature>
<evidence type="ECO:0000256" key="4">
    <source>
        <dbReference type="ARBA" id="ARBA00022741"/>
    </source>
</evidence>
<dbReference type="PRINTS" id="PR00380">
    <property type="entry name" value="KINESINHEAVY"/>
</dbReference>
<gene>
    <name evidence="16" type="ORF">CEUSTIGMA_g2847.t1</name>
</gene>
<comment type="caution">
    <text evidence="16">The sequence shown here is derived from an EMBL/GenBank/DDBJ whole genome shotgun (WGS) entry which is preliminary data.</text>
</comment>
<evidence type="ECO:0000256" key="10">
    <source>
        <dbReference type="ARBA" id="ARBA00034704"/>
    </source>
</evidence>
<dbReference type="PROSITE" id="PS00411">
    <property type="entry name" value="KINESIN_MOTOR_1"/>
    <property type="match status" value="1"/>
</dbReference>
<dbReference type="SUPFAM" id="SSF52540">
    <property type="entry name" value="P-loop containing nucleoside triphosphate hydrolases"/>
    <property type="match status" value="1"/>
</dbReference>
<evidence type="ECO:0000256" key="11">
    <source>
        <dbReference type="ARBA" id="ARBA00046159"/>
    </source>
</evidence>
<keyword evidence="2" id="KW-0963">Cytoplasm</keyword>
<feature type="binding site" evidence="12">
    <location>
        <begin position="212"/>
        <end position="219"/>
    </location>
    <ligand>
        <name>ATP</name>
        <dbReference type="ChEBI" id="CHEBI:30616"/>
    </ligand>
</feature>
<dbReference type="STRING" id="1157962.A0A250WX34"/>
<dbReference type="PANTHER" id="PTHR37739">
    <property type="entry name" value="KINESIN-LIKE PROTEIN KIN-12D"/>
    <property type="match status" value="1"/>
</dbReference>
<accession>A0A250WX34</accession>
<keyword evidence="5 12" id="KW-0067">ATP-binding</keyword>
<evidence type="ECO:0000256" key="8">
    <source>
        <dbReference type="ARBA" id="ARBA00023212"/>
    </source>
</evidence>
<evidence type="ECO:0000313" key="16">
    <source>
        <dbReference type="EMBL" id="GAX75403.1"/>
    </source>
</evidence>
<evidence type="ECO:0000256" key="2">
    <source>
        <dbReference type="ARBA" id="ARBA00022490"/>
    </source>
</evidence>
<dbReference type="GO" id="GO:0005874">
    <property type="term" value="C:microtubule"/>
    <property type="evidence" value="ECO:0007669"/>
    <property type="project" value="UniProtKB-KW"/>
</dbReference>
<protein>
    <recommendedName>
        <fullName evidence="15">Kinesin motor domain-containing protein</fullName>
    </recommendedName>
</protein>
<organism evidence="16 17">
    <name type="scientific">Chlamydomonas eustigma</name>
    <dbReference type="NCBI Taxonomy" id="1157962"/>
    <lineage>
        <taxon>Eukaryota</taxon>
        <taxon>Viridiplantae</taxon>
        <taxon>Chlorophyta</taxon>
        <taxon>core chlorophytes</taxon>
        <taxon>Chlorophyceae</taxon>
        <taxon>CS clade</taxon>
        <taxon>Chlamydomonadales</taxon>
        <taxon>Chlamydomonadaceae</taxon>
        <taxon>Chlamydomonas</taxon>
    </lineage>
</organism>
<evidence type="ECO:0000256" key="13">
    <source>
        <dbReference type="SAM" id="Coils"/>
    </source>
</evidence>
<dbReference type="CDD" id="cd00106">
    <property type="entry name" value="KISc"/>
    <property type="match status" value="1"/>
</dbReference>
<feature type="domain" description="Kinesin motor" evidence="15">
    <location>
        <begin position="125"/>
        <end position="488"/>
    </location>
</feature>
<sequence>MTDNWSRGLRGDNQQLSTPRGTKNGRPSPRSSDFGDYQALLTPSPEVGVGRANRSVKGVNNAPTAPVPPASALKPPLRPPKINVQPSVAKALVGSAPGSPDSTTSADRSSSMFLVDDAVDGDSDSVQVFVRVRPCNSTELEAAGGEDSATSCVQVIGESSIVASNPGKERRRFTYDKVLPESSSQLDLFEVVGVPMVDNCISGYNSAIFVYGQTGAGKTWTMMGDLQGAGTNKGMSEERGLAPRMIELLFEKINLAEDTVGGEPARYNCRCSCLEIYNETITDLLNPTATNLQLREDPVKGIYVDGLSEKEVLNVDDVLSLMRRGNSHRHVGETNMNARSSRSHCVFTCMVEKSSKTSGSGATGVVASRLNLIDLAGSERIKGGALGGSQAQGEHFKEAVHINQSLSTLGRVIMVLVEAQNGRGKQQQAVQQAHTMHIPYRDSRLTFLLQDSLGGNAKTMIIANVSASPLCAAETLSTLQFASRAKCIRNHATINLNYRGDVAMLQKEVLRLNAELDNLRKGFTDPAIQENKELRGKVDILDKQQMQNELLIHNLTAEASRHKKERTRMEARLENLQAGQVGIEVLMEKLRMQLEETERQEEAAHEAAFTTQSYLTQDVVHWRQQAELSAAQLRLSQDTATSKGKIWQTEKEELEAKNKEARATIKDVQNKLSVLGLQAQEAQVARDALEETLEGTRQQLLEAQEASATLAALYSKTKEELLRDQAALETSRQALSGLKDNLQEVQGQREEGVVLLRELALQKEVHTVELEGQLGSLRSELEELRHKAAEKEQELNRQMTEHSAECDALKEELSQERSSRAQAQEQLTGRAAEQERRLREALELKHAELQSLLSEVDELQHALASERDRVQEVVKEVEQEAAARSAAEVLVTDLQEEVQRMKEDMAGQQVKAEELITKLREDAEHYQESYRQETLQWREERKKLQEQVCELMEKAAKEAENSVAEMMQKRKSFEELQLELQEVKRNGDSRAALLMQEKAALISQVGNQEEQISTLKSELAAQTLSAEKHKSAGNDTQLLLDQAQDLLQVSTKEVTAAQFQLSKAVDQQRVLETQSQEQQEQTRSLQRELIKAQELLATREYELKAQASQLSTEVEKQRRDHSQLQLKLSTQEAELSECRIKLARREKELDDIQQALQSEVEEKGDLEHQVKGYLVANTRQNKAFQEIMRLIEWATTPPSSARSSAIGLDGGGATTPTHTARSDRVTPNTQSSAQKGLHFDNLPYSNAACYHTVDSPSIANTARTQQQLPHAMSSPKAGTSSPRLSRRSLLKENRSAFARQSLQFGDPTSMVPGKDCKSSPRNPKAKAPVTSHGFSVGKLELEDSVNMAIDDVNSPMALVASRDQVL</sequence>
<evidence type="ECO:0000256" key="9">
    <source>
        <dbReference type="ARBA" id="ARBA00034488"/>
    </source>
</evidence>
<keyword evidence="3" id="KW-0493">Microtubule</keyword>
<evidence type="ECO:0000313" key="17">
    <source>
        <dbReference type="Proteomes" id="UP000232323"/>
    </source>
</evidence>
<dbReference type="GO" id="GO:0007010">
    <property type="term" value="P:cytoskeleton organization"/>
    <property type="evidence" value="ECO:0007669"/>
    <property type="project" value="UniProtKB-ARBA"/>
</dbReference>
<dbReference type="InterPro" id="IPR019821">
    <property type="entry name" value="Kinesin_motor_CS"/>
</dbReference>
<feature type="region of interest" description="Disordered" evidence="14">
    <location>
        <begin position="1196"/>
        <end position="1238"/>
    </location>
</feature>
<evidence type="ECO:0000256" key="5">
    <source>
        <dbReference type="ARBA" id="ARBA00022840"/>
    </source>
</evidence>
<dbReference type="GO" id="GO:0005524">
    <property type="term" value="F:ATP binding"/>
    <property type="evidence" value="ECO:0007669"/>
    <property type="project" value="UniProtKB-UniRule"/>
</dbReference>
<dbReference type="OrthoDB" id="3176171at2759"/>
<dbReference type="GO" id="GO:0003777">
    <property type="term" value="F:microtubule motor activity"/>
    <property type="evidence" value="ECO:0007669"/>
    <property type="project" value="InterPro"/>
</dbReference>
<feature type="coiled-coil region" evidence="13">
    <location>
        <begin position="1068"/>
        <end position="1169"/>
    </location>
</feature>
<dbReference type="PANTHER" id="PTHR37739:SF8">
    <property type="entry name" value="KINESIN-LIKE PROTEIN KIN-12D"/>
    <property type="match status" value="1"/>
</dbReference>
<dbReference type="SMART" id="SM00129">
    <property type="entry name" value="KISc"/>
    <property type="match status" value="1"/>
</dbReference>
<dbReference type="Pfam" id="PF00225">
    <property type="entry name" value="Kinesin"/>
    <property type="match status" value="1"/>
</dbReference>
<dbReference type="InterPro" id="IPR036961">
    <property type="entry name" value="Kinesin_motor_dom_sf"/>
</dbReference>
<dbReference type="EMBL" id="BEGY01000012">
    <property type="protein sequence ID" value="GAX75403.1"/>
    <property type="molecule type" value="Genomic_DNA"/>
</dbReference>
<feature type="region of interest" description="Disordered" evidence="14">
    <location>
        <begin position="1"/>
        <end position="80"/>
    </location>
</feature>
<name>A0A250WX34_9CHLO</name>
<comment type="similarity">
    <text evidence="10">Belongs to the TRAFAC class myosin-kinesin ATPase superfamily. Kinesin family. KIN-5/BimC subfamily.</text>
</comment>
<feature type="coiled-coil region" evidence="13">
    <location>
        <begin position="552"/>
        <end position="607"/>
    </location>
</feature>
<dbReference type="FunFam" id="3.40.850.10:FF:000019">
    <property type="entry name" value="Kinesin-like protein KIN-5D"/>
    <property type="match status" value="1"/>
</dbReference>
<evidence type="ECO:0000256" key="1">
    <source>
        <dbReference type="ARBA" id="ARBA00004186"/>
    </source>
</evidence>
<evidence type="ECO:0000256" key="12">
    <source>
        <dbReference type="PROSITE-ProRule" id="PRU00283"/>
    </source>
</evidence>
<feature type="region of interest" description="Disordered" evidence="14">
    <location>
        <begin position="1298"/>
        <end position="1331"/>
    </location>
</feature>
<dbReference type="Proteomes" id="UP000232323">
    <property type="component" value="Unassembled WGS sequence"/>
</dbReference>
<reference evidence="16 17" key="1">
    <citation type="submission" date="2017-08" db="EMBL/GenBank/DDBJ databases">
        <title>Acidophilic green algal genome provides insights into adaptation to an acidic environment.</title>
        <authorList>
            <person name="Hirooka S."/>
            <person name="Hirose Y."/>
            <person name="Kanesaki Y."/>
            <person name="Higuchi S."/>
            <person name="Fujiwara T."/>
            <person name="Onuma R."/>
            <person name="Era A."/>
            <person name="Ohbayashi R."/>
            <person name="Uzuka A."/>
            <person name="Nozaki H."/>
            <person name="Yoshikawa H."/>
            <person name="Miyagishima S.Y."/>
        </authorList>
    </citation>
    <scope>NUCLEOTIDE SEQUENCE [LARGE SCALE GENOMIC DNA]</scope>
    <source>
        <strain evidence="16 17">NIES-2499</strain>
    </source>
</reference>
<evidence type="ECO:0000256" key="14">
    <source>
        <dbReference type="SAM" id="MobiDB-lite"/>
    </source>
</evidence>
<dbReference type="GO" id="GO:0005819">
    <property type="term" value="C:spindle"/>
    <property type="evidence" value="ECO:0007669"/>
    <property type="project" value="UniProtKB-SubCell"/>
</dbReference>
<proteinExistence type="inferred from homology"/>
<dbReference type="InterPro" id="IPR001752">
    <property type="entry name" value="Kinesin_motor_dom"/>
</dbReference>
<feature type="compositionally biased region" description="Polar residues" evidence="14">
    <location>
        <begin position="1214"/>
        <end position="1234"/>
    </location>
</feature>
<comment type="subcellular location">
    <subcellularLocation>
        <location evidence="1">Cytoplasm</location>
        <location evidence="1">Cytoskeleton</location>
        <location evidence="1">Spindle</location>
    </subcellularLocation>
</comment>
<evidence type="ECO:0000256" key="3">
    <source>
        <dbReference type="ARBA" id="ARBA00022701"/>
    </source>
</evidence>
<dbReference type="Gene3D" id="3.40.850.10">
    <property type="entry name" value="Kinesin motor domain"/>
    <property type="match status" value="1"/>
</dbReference>
<dbReference type="GO" id="GO:0008017">
    <property type="term" value="F:microtubule binding"/>
    <property type="evidence" value="ECO:0007669"/>
    <property type="project" value="InterPro"/>
</dbReference>
<comment type="function">
    <text evidence="11">Responsible for microtubule translocation. May be important for the organization of phragmoplast-specific arrays of microtubules. Plays an essential role in stabilizing the mitotic spindle. Required during mitotic cytokinesis.</text>
</comment>
<dbReference type="InterPro" id="IPR044986">
    <property type="entry name" value="KIF15/KIN-12"/>
</dbReference>
<dbReference type="PROSITE" id="PS50067">
    <property type="entry name" value="KINESIN_MOTOR_2"/>
    <property type="match status" value="1"/>
</dbReference>
<keyword evidence="4 12" id="KW-0547">Nucleotide-binding</keyword>
<keyword evidence="8" id="KW-0206">Cytoskeleton</keyword>
<evidence type="ECO:0000256" key="6">
    <source>
        <dbReference type="ARBA" id="ARBA00023054"/>
    </source>
</evidence>
<keyword evidence="17" id="KW-1185">Reference proteome</keyword>
<evidence type="ECO:0000259" key="15">
    <source>
        <dbReference type="PROSITE" id="PS50067"/>
    </source>
</evidence>
<feature type="region of interest" description="Disordered" evidence="14">
    <location>
        <begin position="1263"/>
        <end position="1285"/>
    </location>
</feature>
<keyword evidence="7 12" id="KW-0505">Motor protein</keyword>
<evidence type="ECO:0000256" key="7">
    <source>
        <dbReference type="ARBA" id="ARBA00023175"/>
    </source>
</evidence>
<dbReference type="GO" id="GO:0007018">
    <property type="term" value="P:microtubule-based movement"/>
    <property type="evidence" value="ECO:0007669"/>
    <property type="project" value="InterPro"/>
</dbReference>
<dbReference type="InterPro" id="IPR027417">
    <property type="entry name" value="P-loop_NTPase"/>
</dbReference>
<comment type="similarity">
    <text evidence="9">Belongs to the TRAFAC class myosin-kinesin ATPase superfamily. Kinesin family. KIN-12 subfamily.</text>
</comment>